<dbReference type="InterPro" id="IPR016135">
    <property type="entry name" value="UBQ-conjugating_enzyme/RWD"/>
</dbReference>
<evidence type="ECO:0000256" key="9">
    <source>
        <dbReference type="ARBA" id="ARBA00022840"/>
    </source>
</evidence>
<evidence type="ECO:0000256" key="11">
    <source>
        <dbReference type="ARBA" id="ARBA00039894"/>
    </source>
</evidence>
<dbReference type="Gene3D" id="3.10.110.10">
    <property type="entry name" value="Ubiquitin Conjugating Enzyme"/>
    <property type="match status" value="1"/>
</dbReference>
<dbReference type="GO" id="GO:0005524">
    <property type="term" value="F:ATP binding"/>
    <property type="evidence" value="ECO:0007669"/>
    <property type="project" value="UniProtKB-KW"/>
</dbReference>
<dbReference type="SMART" id="SM00212">
    <property type="entry name" value="UBCc"/>
    <property type="match status" value="1"/>
</dbReference>
<name>A0A9D4T7R0_RHISA</name>
<dbReference type="Pfam" id="PF00179">
    <property type="entry name" value="UQ_con"/>
    <property type="match status" value="1"/>
</dbReference>
<dbReference type="Pfam" id="PF21788">
    <property type="entry name" value="TNP-like_GBD"/>
    <property type="match status" value="1"/>
</dbReference>
<dbReference type="InterPro" id="IPR048366">
    <property type="entry name" value="TNP-like_GBD"/>
</dbReference>
<evidence type="ECO:0000256" key="8">
    <source>
        <dbReference type="ARBA" id="ARBA00022786"/>
    </source>
</evidence>
<comment type="subcellular location">
    <subcellularLocation>
        <location evidence="2">Cytoplasm</location>
    </subcellularLocation>
    <subcellularLocation>
        <location evidence="1">Nucleus</location>
    </subcellularLocation>
</comment>
<dbReference type="GO" id="GO:0005634">
    <property type="term" value="C:nucleus"/>
    <property type="evidence" value="ECO:0007669"/>
    <property type="project" value="UniProtKB-SubCell"/>
</dbReference>
<dbReference type="GO" id="GO:0005737">
    <property type="term" value="C:cytoplasm"/>
    <property type="evidence" value="ECO:0007669"/>
    <property type="project" value="UniProtKB-SubCell"/>
</dbReference>
<evidence type="ECO:0000256" key="6">
    <source>
        <dbReference type="ARBA" id="ARBA00022703"/>
    </source>
</evidence>
<dbReference type="AlphaFoldDB" id="A0A9D4T7R0"/>
<dbReference type="Proteomes" id="UP000821837">
    <property type="component" value="Chromosome 10"/>
</dbReference>
<dbReference type="PANTHER" id="PTHR46116:SF26">
    <property type="entry name" value="UBIQUITIN-CONJUGATING ENZYME E2 Z"/>
    <property type="match status" value="1"/>
</dbReference>
<dbReference type="VEuPathDB" id="VectorBase:RSAN_041305"/>
<organism evidence="17 18">
    <name type="scientific">Rhipicephalus sanguineus</name>
    <name type="common">Brown dog tick</name>
    <name type="synonym">Ixodes sanguineus</name>
    <dbReference type="NCBI Taxonomy" id="34632"/>
    <lineage>
        <taxon>Eukaryota</taxon>
        <taxon>Metazoa</taxon>
        <taxon>Ecdysozoa</taxon>
        <taxon>Arthropoda</taxon>
        <taxon>Chelicerata</taxon>
        <taxon>Arachnida</taxon>
        <taxon>Acari</taxon>
        <taxon>Parasitiformes</taxon>
        <taxon>Ixodida</taxon>
        <taxon>Ixodoidea</taxon>
        <taxon>Ixodidae</taxon>
        <taxon>Rhipicephalinae</taxon>
        <taxon>Rhipicephalus</taxon>
        <taxon>Rhipicephalus</taxon>
    </lineage>
</organism>
<keyword evidence="18" id="KW-1185">Reference proteome</keyword>
<dbReference type="VEuPathDB" id="VectorBase:RSAN_050958"/>
<dbReference type="GO" id="GO:0061631">
    <property type="term" value="F:ubiquitin conjugating enzyme activity"/>
    <property type="evidence" value="ECO:0007669"/>
    <property type="project" value="UniProtKB-EC"/>
</dbReference>
<keyword evidence="6" id="KW-0053">Apoptosis</keyword>
<keyword evidence="5" id="KW-0808">Transferase</keyword>
<keyword evidence="7" id="KW-0547">Nucleotide-binding</keyword>
<evidence type="ECO:0000256" key="12">
    <source>
        <dbReference type="ARBA" id="ARBA00041798"/>
    </source>
</evidence>
<evidence type="ECO:0000259" key="16">
    <source>
        <dbReference type="PROSITE" id="PS50127"/>
    </source>
</evidence>
<dbReference type="SUPFAM" id="SSF54495">
    <property type="entry name" value="UBC-like"/>
    <property type="match status" value="1"/>
</dbReference>
<keyword evidence="8" id="KW-0833">Ubl conjugation pathway</keyword>
<dbReference type="PROSITE" id="PS50127">
    <property type="entry name" value="UBC_2"/>
    <property type="match status" value="1"/>
</dbReference>
<dbReference type="GO" id="GO:0006915">
    <property type="term" value="P:apoptotic process"/>
    <property type="evidence" value="ECO:0007669"/>
    <property type="project" value="UniProtKB-KW"/>
</dbReference>
<keyword evidence="9" id="KW-0067">ATP-binding</keyword>
<proteinExistence type="predicted"/>
<comment type="caution">
    <text evidence="17">The sequence shown here is derived from an EMBL/GenBank/DDBJ whole genome shotgun (WGS) entry which is preliminary data.</text>
</comment>
<evidence type="ECO:0000313" key="18">
    <source>
        <dbReference type="Proteomes" id="UP000821837"/>
    </source>
</evidence>
<dbReference type="GO" id="GO:0004869">
    <property type="term" value="F:cysteine-type endopeptidase inhibitor activity"/>
    <property type="evidence" value="ECO:0007669"/>
    <property type="project" value="TreeGrafter"/>
</dbReference>
<evidence type="ECO:0000256" key="13">
    <source>
        <dbReference type="ARBA" id="ARBA00042316"/>
    </source>
</evidence>
<evidence type="ECO:0000256" key="15">
    <source>
        <dbReference type="SAM" id="MobiDB-lite"/>
    </source>
</evidence>
<evidence type="ECO:0000256" key="2">
    <source>
        <dbReference type="ARBA" id="ARBA00004496"/>
    </source>
</evidence>
<accession>A0A9D4T7R0</accession>
<evidence type="ECO:0000256" key="1">
    <source>
        <dbReference type="ARBA" id="ARBA00004123"/>
    </source>
</evidence>
<evidence type="ECO:0000313" key="17">
    <source>
        <dbReference type="EMBL" id="KAH7976300.1"/>
    </source>
</evidence>
<keyword evidence="4" id="KW-0963">Cytoplasm</keyword>
<evidence type="ECO:0000256" key="5">
    <source>
        <dbReference type="ARBA" id="ARBA00022679"/>
    </source>
</evidence>
<gene>
    <name evidence="17" type="ORF">HPB52_011419</name>
</gene>
<feature type="region of interest" description="Disordered" evidence="15">
    <location>
        <begin position="40"/>
        <end position="68"/>
    </location>
</feature>
<dbReference type="EMBL" id="JABSTV010001246">
    <property type="protein sequence ID" value="KAH7976300.1"/>
    <property type="molecule type" value="Genomic_DNA"/>
</dbReference>
<evidence type="ECO:0000256" key="10">
    <source>
        <dbReference type="ARBA" id="ARBA00023242"/>
    </source>
</evidence>
<dbReference type="EC" id="2.3.2.23" evidence="3"/>
<reference evidence="17" key="1">
    <citation type="journal article" date="2020" name="Cell">
        <title>Large-Scale Comparative Analyses of Tick Genomes Elucidate Their Genetic Diversity and Vector Capacities.</title>
        <authorList>
            <consortium name="Tick Genome and Microbiome Consortium (TIGMIC)"/>
            <person name="Jia N."/>
            <person name="Wang J."/>
            <person name="Shi W."/>
            <person name="Du L."/>
            <person name="Sun Y."/>
            <person name="Zhan W."/>
            <person name="Jiang J.F."/>
            <person name="Wang Q."/>
            <person name="Zhang B."/>
            <person name="Ji P."/>
            <person name="Bell-Sakyi L."/>
            <person name="Cui X.M."/>
            <person name="Yuan T.T."/>
            <person name="Jiang B.G."/>
            <person name="Yang W.F."/>
            <person name="Lam T.T."/>
            <person name="Chang Q.C."/>
            <person name="Ding S.J."/>
            <person name="Wang X.J."/>
            <person name="Zhu J.G."/>
            <person name="Ruan X.D."/>
            <person name="Zhao L."/>
            <person name="Wei J.T."/>
            <person name="Ye R.Z."/>
            <person name="Que T.C."/>
            <person name="Du C.H."/>
            <person name="Zhou Y.H."/>
            <person name="Cheng J.X."/>
            <person name="Dai P.F."/>
            <person name="Guo W.B."/>
            <person name="Han X.H."/>
            <person name="Huang E.J."/>
            <person name="Li L.F."/>
            <person name="Wei W."/>
            <person name="Gao Y.C."/>
            <person name="Liu J.Z."/>
            <person name="Shao H.Z."/>
            <person name="Wang X."/>
            <person name="Wang C.C."/>
            <person name="Yang T.C."/>
            <person name="Huo Q.B."/>
            <person name="Li W."/>
            <person name="Chen H.Y."/>
            <person name="Chen S.E."/>
            <person name="Zhou L.G."/>
            <person name="Ni X.B."/>
            <person name="Tian J.H."/>
            <person name="Sheng Y."/>
            <person name="Liu T."/>
            <person name="Pan Y.S."/>
            <person name="Xia L.Y."/>
            <person name="Li J."/>
            <person name="Zhao F."/>
            <person name="Cao W.C."/>
        </authorList>
    </citation>
    <scope>NUCLEOTIDE SEQUENCE</scope>
    <source>
        <strain evidence="17">Rsan-2018</strain>
    </source>
</reference>
<protein>
    <recommendedName>
        <fullName evidence="11">Ubiquitin-conjugating enzyme E2 Z</fullName>
        <ecNumber evidence="3">2.3.2.23</ecNumber>
    </recommendedName>
    <alternativeName>
        <fullName evidence="12">E2 ubiquitin-conjugating enzyme Z</fullName>
    </alternativeName>
    <alternativeName>
        <fullName evidence="14">Ubiquitin carrier protein Z</fullName>
    </alternativeName>
    <alternativeName>
        <fullName evidence="13">Ubiquitin-protein ligase Z</fullName>
    </alternativeName>
</protein>
<feature type="domain" description="UBC core" evidence="16">
    <location>
        <begin position="96"/>
        <end position="248"/>
    </location>
</feature>
<evidence type="ECO:0000256" key="7">
    <source>
        <dbReference type="ARBA" id="ARBA00022741"/>
    </source>
</evidence>
<evidence type="ECO:0000256" key="4">
    <source>
        <dbReference type="ARBA" id="ARBA00022490"/>
    </source>
</evidence>
<dbReference type="PANTHER" id="PTHR46116">
    <property type="entry name" value="(E3-INDEPENDENT) E2 UBIQUITIN-CONJUGATING ENZYME"/>
    <property type="match status" value="1"/>
</dbReference>
<sequence length="652" mass="73630">MKLDTPATDWCDDEITAIGDELLMTRWRAHLTKSSHPGWTPLRIAATPTTSQRARPSERLQSGRIPQSSTETDMLSMLVLDEWDPVRFEHEEPSSQGLVRFESDLQDLFTNPLTGVYIETVTVGRFHVVVVGPSGTPYEGGFFHFLMQCPKDYPMRPPRVRLMNTDDGSVSFSPNLYKSGRVCLDILGTSGTLAWSPAHSISSVVVSIQSLLTEKPHFNEPQWISEARSEDGGSYSRIVQHETIRVAVCDAIEACLNGSSLCPGYLQGVMLEHFIAYYEEYVKVVESNLDLTGADMMEPLFFETYERGQYQYESLLVKLRKMKAQVEDFITALHVREAIGMSPAMKERLIFEPSMLSRKQHMASLIIDEAAIKPNQFLERELTDGAGVITGKFVQKLYEFQKDETVKLARNLTRKHVYPSNLEKMNVLRAVQTFSLQVTAALSHLQENRRGDPALNSFREVTPTILFMKMMQWFDIHDTVYSGSENKRPISEENDPRMVWLEMDFTCYVKNVQEASIASGKGELTNETYHALLFTTKATVETTKFLLGQGIKFVLTRNFNSDPVEALFGRLRSMCGVLSYWARTVPGWLLEKIGFQNGHVQAESWAAFWASCGPHADGSWFMKCLEASASGVPFLVQFFSGLLCWSLLSQIA</sequence>
<keyword evidence="10" id="KW-0539">Nucleus</keyword>
<evidence type="ECO:0000256" key="14">
    <source>
        <dbReference type="ARBA" id="ARBA00042401"/>
    </source>
</evidence>
<dbReference type="GO" id="GO:0043066">
    <property type="term" value="P:negative regulation of apoptotic process"/>
    <property type="evidence" value="ECO:0007669"/>
    <property type="project" value="TreeGrafter"/>
</dbReference>
<reference evidence="17" key="2">
    <citation type="submission" date="2021-09" db="EMBL/GenBank/DDBJ databases">
        <authorList>
            <person name="Jia N."/>
            <person name="Wang J."/>
            <person name="Shi W."/>
            <person name="Du L."/>
            <person name="Sun Y."/>
            <person name="Zhan W."/>
            <person name="Jiang J."/>
            <person name="Wang Q."/>
            <person name="Zhang B."/>
            <person name="Ji P."/>
            <person name="Sakyi L.B."/>
            <person name="Cui X."/>
            <person name="Yuan T."/>
            <person name="Jiang B."/>
            <person name="Yang W."/>
            <person name="Lam T.T.-Y."/>
            <person name="Chang Q."/>
            <person name="Ding S."/>
            <person name="Wang X."/>
            <person name="Zhu J."/>
            <person name="Ruan X."/>
            <person name="Zhao L."/>
            <person name="Wei J."/>
            <person name="Que T."/>
            <person name="Du C."/>
            <person name="Cheng J."/>
            <person name="Dai P."/>
            <person name="Han X."/>
            <person name="Huang E."/>
            <person name="Gao Y."/>
            <person name="Liu J."/>
            <person name="Shao H."/>
            <person name="Ye R."/>
            <person name="Li L."/>
            <person name="Wei W."/>
            <person name="Wang X."/>
            <person name="Wang C."/>
            <person name="Huo Q."/>
            <person name="Li W."/>
            <person name="Guo W."/>
            <person name="Chen H."/>
            <person name="Chen S."/>
            <person name="Zhou L."/>
            <person name="Zhou L."/>
            <person name="Ni X."/>
            <person name="Tian J."/>
            <person name="Zhou Y."/>
            <person name="Sheng Y."/>
            <person name="Liu T."/>
            <person name="Pan Y."/>
            <person name="Xia L."/>
            <person name="Li J."/>
            <person name="Zhao F."/>
            <person name="Cao W."/>
        </authorList>
    </citation>
    <scope>NUCLEOTIDE SEQUENCE</scope>
    <source>
        <strain evidence="17">Rsan-2018</strain>
        <tissue evidence="17">Larvae</tissue>
    </source>
</reference>
<dbReference type="InterPro" id="IPR000608">
    <property type="entry name" value="UBC"/>
</dbReference>
<evidence type="ECO:0000256" key="3">
    <source>
        <dbReference type="ARBA" id="ARBA00012486"/>
    </source>
</evidence>